<dbReference type="Pfam" id="PF11734">
    <property type="entry name" value="TilS_C"/>
    <property type="match status" value="1"/>
</dbReference>
<evidence type="ECO:0000256" key="1">
    <source>
        <dbReference type="ARBA" id="ARBA00004496"/>
    </source>
</evidence>
<dbReference type="InterPro" id="IPR012094">
    <property type="entry name" value="tRNA_Ile_lys_synt"/>
</dbReference>
<dbReference type="InterPro" id="IPR012796">
    <property type="entry name" value="Lysidine-tRNA-synth_C"/>
</dbReference>
<evidence type="ECO:0000256" key="7">
    <source>
        <dbReference type="ARBA" id="ARBA00048539"/>
    </source>
</evidence>
<dbReference type="InterPro" id="IPR011063">
    <property type="entry name" value="TilS/TtcA_N"/>
</dbReference>
<keyword evidence="6 8" id="KW-0067">ATP-binding</keyword>
<dbReference type="EMBL" id="DYUB01000115">
    <property type="protein sequence ID" value="HJG96153.1"/>
    <property type="molecule type" value="Genomic_DNA"/>
</dbReference>
<keyword evidence="2 8" id="KW-0963">Cytoplasm</keyword>
<dbReference type="PANTHER" id="PTHR43033">
    <property type="entry name" value="TRNA(ILE)-LYSIDINE SYNTHASE-RELATED"/>
    <property type="match status" value="1"/>
</dbReference>
<proteinExistence type="inferred from homology"/>
<keyword evidence="4 8" id="KW-0819">tRNA processing</keyword>
<dbReference type="GO" id="GO:0005524">
    <property type="term" value="F:ATP binding"/>
    <property type="evidence" value="ECO:0007669"/>
    <property type="project" value="UniProtKB-UniRule"/>
</dbReference>
<dbReference type="InterPro" id="IPR012795">
    <property type="entry name" value="tRNA_Ile_lys_synt_N"/>
</dbReference>
<evidence type="ECO:0000313" key="11">
    <source>
        <dbReference type="Proteomes" id="UP000776700"/>
    </source>
</evidence>
<dbReference type="InterPro" id="IPR020825">
    <property type="entry name" value="Phe-tRNA_synthase-like_B3/B4"/>
</dbReference>
<sequence>MVFEKVLSTINKYNLIESGDKIVIGISGGPDSVCLLHILNRLKDKLDIELYAAHLNHQIRGIEAQKDALYVSEICKEMGIIYFIKSIDVPKYCEENSLSIEEGARKLRYEMFDEIKQKTRSNKIAIGHNLNDQAETVLMRIMRGTGLQGLRGIEYIRENSIIRPLLDIERKDIEQYCEVHNLNPRIDESNLENIYTRNKIRLELIPYMMDNFNTNLIESIVRMSHNLRSDSDYIESEAESKFSNICKVTSDSVNIRIKDFIKLHNAIKVRILRKGIKTILGDTNFIDQKHIEDVMEFESESKINKMLTLPRGVFVYRKQDCITLTTTEIVNEEINFSYNIPNNGFVKIKEANVIIETQTMTIDRYKNGKLDKMSKGFDLNKIKGGMVIRSRQQGDKIKLAGGTKKIKDLFIDLKIPREERCKVPIIADEQGILQIGEYKSSENYKIDEKTKEVLKVTFKKL</sequence>
<name>A0A921MZE7_9FIRM</name>
<dbReference type="InterPro" id="IPR014729">
    <property type="entry name" value="Rossmann-like_a/b/a_fold"/>
</dbReference>
<comment type="catalytic activity">
    <reaction evidence="7 8">
        <text>cytidine(34) in tRNA(Ile2) + L-lysine + ATP = lysidine(34) in tRNA(Ile2) + AMP + diphosphate + H(+)</text>
        <dbReference type="Rhea" id="RHEA:43744"/>
        <dbReference type="Rhea" id="RHEA-COMP:10625"/>
        <dbReference type="Rhea" id="RHEA-COMP:10670"/>
        <dbReference type="ChEBI" id="CHEBI:15378"/>
        <dbReference type="ChEBI" id="CHEBI:30616"/>
        <dbReference type="ChEBI" id="CHEBI:32551"/>
        <dbReference type="ChEBI" id="CHEBI:33019"/>
        <dbReference type="ChEBI" id="CHEBI:82748"/>
        <dbReference type="ChEBI" id="CHEBI:83665"/>
        <dbReference type="ChEBI" id="CHEBI:456215"/>
        <dbReference type="EC" id="6.3.4.19"/>
    </reaction>
</comment>
<dbReference type="NCBIfam" id="TIGR02433">
    <property type="entry name" value="lysidine_TilS_C"/>
    <property type="match status" value="1"/>
</dbReference>
<feature type="domain" description="Lysidine-tRNA(Ile) synthetase C-terminal" evidence="9">
    <location>
        <begin position="386"/>
        <end position="456"/>
    </location>
</feature>
<dbReference type="Gene3D" id="1.20.59.20">
    <property type="match status" value="1"/>
</dbReference>
<dbReference type="EC" id="6.3.4.19" evidence="8"/>
<dbReference type="Gene3D" id="3.40.50.620">
    <property type="entry name" value="HUPs"/>
    <property type="match status" value="1"/>
</dbReference>
<evidence type="ECO:0000259" key="9">
    <source>
        <dbReference type="SMART" id="SM00977"/>
    </source>
</evidence>
<dbReference type="GO" id="GO:0005737">
    <property type="term" value="C:cytoplasm"/>
    <property type="evidence" value="ECO:0007669"/>
    <property type="project" value="UniProtKB-SubCell"/>
</dbReference>
<keyword evidence="5 8" id="KW-0547">Nucleotide-binding</keyword>
<dbReference type="HAMAP" id="MF_01161">
    <property type="entry name" value="tRNA_Ile_lys_synt"/>
    <property type="match status" value="1"/>
</dbReference>
<dbReference type="Gene3D" id="3.50.40.10">
    <property type="entry name" value="Phenylalanyl-trna Synthetase, Chain B, domain 3"/>
    <property type="match status" value="1"/>
</dbReference>
<dbReference type="Pfam" id="PF01171">
    <property type="entry name" value="ATP_bind_3"/>
    <property type="match status" value="1"/>
</dbReference>
<gene>
    <name evidence="8 10" type="primary">tilS</name>
    <name evidence="10" type="ORF">K8V90_03510</name>
</gene>
<dbReference type="GO" id="GO:0032267">
    <property type="term" value="F:tRNA(Ile)-lysidine synthase activity"/>
    <property type="evidence" value="ECO:0007669"/>
    <property type="project" value="UniProtKB-EC"/>
</dbReference>
<evidence type="ECO:0000256" key="5">
    <source>
        <dbReference type="ARBA" id="ARBA00022741"/>
    </source>
</evidence>
<dbReference type="NCBIfam" id="TIGR02432">
    <property type="entry name" value="lysidine_TilS_N"/>
    <property type="match status" value="1"/>
</dbReference>
<keyword evidence="3 8" id="KW-0436">Ligase</keyword>
<comment type="subcellular location">
    <subcellularLocation>
        <location evidence="1 8">Cytoplasm</location>
    </subcellularLocation>
</comment>
<dbReference type="SUPFAM" id="SSF52402">
    <property type="entry name" value="Adenine nucleotide alpha hydrolases-like"/>
    <property type="match status" value="1"/>
</dbReference>
<dbReference type="GO" id="GO:0006400">
    <property type="term" value="P:tRNA modification"/>
    <property type="evidence" value="ECO:0007669"/>
    <property type="project" value="UniProtKB-UniRule"/>
</dbReference>
<dbReference type="PANTHER" id="PTHR43033:SF1">
    <property type="entry name" value="TRNA(ILE)-LYSIDINE SYNTHASE-RELATED"/>
    <property type="match status" value="1"/>
</dbReference>
<evidence type="ECO:0000256" key="3">
    <source>
        <dbReference type="ARBA" id="ARBA00022598"/>
    </source>
</evidence>
<reference evidence="10" key="2">
    <citation type="submission" date="2021-09" db="EMBL/GenBank/DDBJ databases">
        <authorList>
            <person name="Gilroy R."/>
        </authorList>
    </citation>
    <scope>NUCLEOTIDE SEQUENCE</scope>
    <source>
        <strain evidence="10">1277</strain>
    </source>
</reference>
<organism evidence="10 11">
    <name type="scientific">Romboutsia timonensis</name>
    <dbReference type="NCBI Taxonomy" id="1776391"/>
    <lineage>
        <taxon>Bacteria</taxon>
        <taxon>Bacillati</taxon>
        <taxon>Bacillota</taxon>
        <taxon>Clostridia</taxon>
        <taxon>Peptostreptococcales</taxon>
        <taxon>Peptostreptococcaceae</taxon>
        <taxon>Romboutsia</taxon>
    </lineage>
</organism>
<protein>
    <recommendedName>
        <fullName evidence="8">tRNA(Ile)-lysidine synthase</fullName>
        <ecNumber evidence="8">6.3.4.19</ecNumber>
    </recommendedName>
    <alternativeName>
        <fullName evidence="8">tRNA(Ile)-2-lysyl-cytidine synthase</fullName>
    </alternativeName>
    <alternativeName>
        <fullName evidence="8">tRNA(Ile)-lysidine synthetase</fullName>
    </alternativeName>
</protein>
<evidence type="ECO:0000313" key="10">
    <source>
        <dbReference type="EMBL" id="HJG96153.1"/>
    </source>
</evidence>
<accession>A0A921MZE7</accession>
<dbReference type="SMART" id="SM00977">
    <property type="entry name" value="TilS_C"/>
    <property type="match status" value="1"/>
</dbReference>
<feature type="binding site" evidence="8">
    <location>
        <begin position="27"/>
        <end position="32"/>
    </location>
    <ligand>
        <name>ATP</name>
        <dbReference type="ChEBI" id="CHEBI:30616"/>
    </ligand>
</feature>
<evidence type="ECO:0000256" key="4">
    <source>
        <dbReference type="ARBA" id="ARBA00022694"/>
    </source>
</evidence>
<dbReference type="CDD" id="cd01992">
    <property type="entry name" value="TilS_N"/>
    <property type="match status" value="1"/>
</dbReference>
<comment type="similarity">
    <text evidence="8">Belongs to the tRNA(Ile)-lysidine synthase family.</text>
</comment>
<evidence type="ECO:0000256" key="2">
    <source>
        <dbReference type="ARBA" id="ARBA00022490"/>
    </source>
</evidence>
<comment type="function">
    <text evidence="8">Ligates lysine onto the cytidine present at position 34 of the AUA codon-specific tRNA(Ile) that contains the anticodon CAU, in an ATP-dependent manner. Cytidine is converted to lysidine, thus changing the amino acid specificity of the tRNA from methionine to isoleucine.</text>
</comment>
<comment type="domain">
    <text evidence="8">The N-terminal region contains the highly conserved SGGXDS motif, predicted to be a P-loop motif involved in ATP binding.</text>
</comment>
<evidence type="ECO:0000256" key="8">
    <source>
        <dbReference type="HAMAP-Rule" id="MF_01161"/>
    </source>
</evidence>
<comment type="caution">
    <text evidence="10">The sequence shown here is derived from an EMBL/GenBank/DDBJ whole genome shotgun (WGS) entry which is preliminary data.</text>
</comment>
<dbReference type="Proteomes" id="UP000776700">
    <property type="component" value="Unassembled WGS sequence"/>
</dbReference>
<dbReference type="AlphaFoldDB" id="A0A921MZE7"/>
<reference evidence="10" key="1">
    <citation type="journal article" date="2021" name="PeerJ">
        <title>Extensive microbial diversity within the chicken gut microbiome revealed by metagenomics and culture.</title>
        <authorList>
            <person name="Gilroy R."/>
            <person name="Ravi A."/>
            <person name="Getino M."/>
            <person name="Pursley I."/>
            <person name="Horton D.L."/>
            <person name="Alikhan N.F."/>
            <person name="Baker D."/>
            <person name="Gharbi K."/>
            <person name="Hall N."/>
            <person name="Watson M."/>
            <person name="Adriaenssens E.M."/>
            <person name="Foster-Nyarko E."/>
            <person name="Jarju S."/>
            <person name="Secka A."/>
            <person name="Antonio M."/>
            <person name="Oren A."/>
            <person name="Chaudhuri R.R."/>
            <person name="La Ragione R."/>
            <person name="Hildebrand F."/>
            <person name="Pallen M.J."/>
        </authorList>
    </citation>
    <scope>NUCLEOTIDE SEQUENCE</scope>
    <source>
        <strain evidence="10">1277</strain>
    </source>
</reference>
<dbReference type="SUPFAM" id="SSF82829">
    <property type="entry name" value="MesJ substrate recognition domain-like"/>
    <property type="match status" value="1"/>
</dbReference>
<evidence type="ECO:0000256" key="6">
    <source>
        <dbReference type="ARBA" id="ARBA00022840"/>
    </source>
</evidence>
<dbReference type="SUPFAM" id="SSF56037">
    <property type="entry name" value="PheT/TilS domain"/>
    <property type="match status" value="1"/>
</dbReference>